<sequence length="39" mass="4478">MRMTTALWFSRPILIRAPLTPRTSHILLKRATMSPRSGL</sequence>
<accession>A0A0E9VZC6</accession>
<evidence type="ECO:0000313" key="1">
    <source>
        <dbReference type="EMBL" id="JAH83494.1"/>
    </source>
</evidence>
<reference evidence="1" key="1">
    <citation type="submission" date="2014-11" db="EMBL/GenBank/DDBJ databases">
        <authorList>
            <person name="Amaro Gonzalez C."/>
        </authorList>
    </citation>
    <scope>NUCLEOTIDE SEQUENCE</scope>
</reference>
<name>A0A0E9VZC6_ANGAN</name>
<dbReference type="AlphaFoldDB" id="A0A0E9VZC6"/>
<dbReference type="EMBL" id="GBXM01025083">
    <property type="protein sequence ID" value="JAH83494.1"/>
    <property type="molecule type" value="Transcribed_RNA"/>
</dbReference>
<protein>
    <submittedName>
        <fullName evidence="1">Uncharacterized protein</fullName>
    </submittedName>
</protein>
<organism evidence="1">
    <name type="scientific">Anguilla anguilla</name>
    <name type="common">European freshwater eel</name>
    <name type="synonym">Muraena anguilla</name>
    <dbReference type="NCBI Taxonomy" id="7936"/>
    <lineage>
        <taxon>Eukaryota</taxon>
        <taxon>Metazoa</taxon>
        <taxon>Chordata</taxon>
        <taxon>Craniata</taxon>
        <taxon>Vertebrata</taxon>
        <taxon>Euteleostomi</taxon>
        <taxon>Actinopterygii</taxon>
        <taxon>Neopterygii</taxon>
        <taxon>Teleostei</taxon>
        <taxon>Anguilliformes</taxon>
        <taxon>Anguillidae</taxon>
        <taxon>Anguilla</taxon>
    </lineage>
</organism>
<proteinExistence type="predicted"/>
<reference evidence="1" key="2">
    <citation type="journal article" date="2015" name="Fish Shellfish Immunol.">
        <title>Early steps in the European eel (Anguilla anguilla)-Vibrio vulnificus interaction in the gills: Role of the RtxA13 toxin.</title>
        <authorList>
            <person name="Callol A."/>
            <person name="Pajuelo D."/>
            <person name="Ebbesson L."/>
            <person name="Teles M."/>
            <person name="MacKenzie S."/>
            <person name="Amaro C."/>
        </authorList>
    </citation>
    <scope>NUCLEOTIDE SEQUENCE</scope>
</reference>